<evidence type="ECO:0000313" key="2">
    <source>
        <dbReference type="EMBL" id="QUC07970.1"/>
    </source>
</evidence>
<gene>
    <name evidence="2" type="ORF">J5A65_13815</name>
</gene>
<keyword evidence="3" id="KW-1185">Reference proteome</keyword>
<dbReference type="NCBIfam" id="TIGR01552">
    <property type="entry name" value="phd_fam"/>
    <property type="match status" value="1"/>
</dbReference>
<dbReference type="EMBL" id="CP072384">
    <property type="protein sequence ID" value="QUC07970.1"/>
    <property type="molecule type" value="Genomic_DNA"/>
</dbReference>
<dbReference type="Proteomes" id="UP000678513">
    <property type="component" value="Chromosome"/>
</dbReference>
<comment type="similarity">
    <text evidence="1">Belongs to the phD/YefM antitoxin family.</text>
</comment>
<organism evidence="2 3">
    <name type="scientific">Arachnia rubra</name>
    <dbReference type="NCBI Taxonomy" id="1547448"/>
    <lineage>
        <taxon>Bacteria</taxon>
        <taxon>Bacillati</taxon>
        <taxon>Actinomycetota</taxon>
        <taxon>Actinomycetes</taxon>
        <taxon>Propionibacteriales</taxon>
        <taxon>Propionibacteriaceae</taxon>
        <taxon>Arachnia</taxon>
    </lineage>
</organism>
<proteinExistence type="inferred from homology"/>
<dbReference type="SUPFAM" id="SSF143120">
    <property type="entry name" value="YefM-like"/>
    <property type="match status" value="1"/>
</dbReference>
<name>A0ABX7Y447_9ACTN</name>
<evidence type="ECO:0000313" key="3">
    <source>
        <dbReference type="Proteomes" id="UP000678513"/>
    </source>
</evidence>
<protein>
    <submittedName>
        <fullName evidence="2">Type II toxin-antitoxin system prevent-host-death family antitoxin</fullName>
    </submittedName>
</protein>
<reference evidence="2 3" key="1">
    <citation type="submission" date="2021-03" db="EMBL/GenBank/DDBJ databases">
        <title>Human Oral Microbial Genomes.</title>
        <authorList>
            <person name="Johnston C.D."/>
            <person name="Chen T."/>
            <person name="Dewhirst F.E."/>
        </authorList>
    </citation>
    <scope>NUCLEOTIDE SEQUENCE [LARGE SCALE GENOMIC DNA]</scope>
    <source>
        <strain evidence="2 3">DSMZ 100122</strain>
    </source>
</reference>
<dbReference type="Gene3D" id="3.40.1620.10">
    <property type="entry name" value="YefM-like domain"/>
    <property type="match status" value="1"/>
</dbReference>
<dbReference type="RefSeq" id="WP_212323321.1">
    <property type="nucleotide sequence ID" value="NZ_AP024463.1"/>
</dbReference>
<accession>A0ABX7Y447</accession>
<evidence type="ECO:0000256" key="1">
    <source>
        <dbReference type="ARBA" id="ARBA00009981"/>
    </source>
</evidence>
<sequence>MSIQINVADAKARLSELLTRVEKGEQITLARAGRPIATLNPVENAPKRILGQHPEFAIPRDELLAPMSEAELAEWE</sequence>
<dbReference type="InterPro" id="IPR036165">
    <property type="entry name" value="YefM-like_sf"/>
</dbReference>